<gene>
    <name evidence="1" type="ORF">BSTOLATCC_MIC13283</name>
</gene>
<sequence length="79" mass="9134">MESCIFDFQSEPYAGLFYWGAEPYFEKWTTIPIRKYCGRKICVVLAETGKFLGETSIFLRQVFPNSNICTKALEFSSVE</sequence>
<name>A0AAU9IPL6_9CILI</name>
<dbReference type="AlphaFoldDB" id="A0AAU9IPL6"/>
<proteinExistence type="predicted"/>
<organism evidence="1 2">
    <name type="scientific">Blepharisma stoltei</name>
    <dbReference type="NCBI Taxonomy" id="1481888"/>
    <lineage>
        <taxon>Eukaryota</taxon>
        <taxon>Sar</taxon>
        <taxon>Alveolata</taxon>
        <taxon>Ciliophora</taxon>
        <taxon>Postciliodesmatophora</taxon>
        <taxon>Heterotrichea</taxon>
        <taxon>Heterotrichida</taxon>
        <taxon>Blepharismidae</taxon>
        <taxon>Blepharisma</taxon>
    </lineage>
</organism>
<evidence type="ECO:0000313" key="1">
    <source>
        <dbReference type="EMBL" id="CAG9315102.1"/>
    </source>
</evidence>
<evidence type="ECO:0000313" key="2">
    <source>
        <dbReference type="Proteomes" id="UP001162131"/>
    </source>
</evidence>
<keyword evidence="2" id="KW-1185">Reference proteome</keyword>
<protein>
    <submittedName>
        <fullName evidence="1">Uncharacterized protein</fullName>
    </submittedName>
</protein>
<dbReference type="EMBL" id="CAJZBQ010000013">
    <property type="protein sequence ID" value="CAG9315102.1"/>
    <property type="molecule type" value="Genomic_DNA"/>
</dbReference>
<reference evidence="1" key="1">
    <citation type="submission" date="2021-09" db="EMBL/GenBank/DDBJ databases">
        <authorList>
            <consortium name="AG Swart"/>
            <person name="Singh M."/>
            <person name="Singh A."/>
            <person name="Seah K."/>
            <person name="Emmerich C."/>
        </authorList>
    </citation>
    <scope>NUCLEOTIDE SEQUENCE</scope>
    <source>
        <strain evidence="1">ATCC30299</strain>
    </source>
</reference>
<dbReference type="Proteomes" id="UP001162131">
    <property type="component" value="Unassembled WGS sequence"/>
</dbReference>
<accession>A0AAU9IPL6</accession>
<comment type="caution">
    <text evidence="1">The sequence shown here is derived from an EMBL/GenBank/DDBJ whole genome shotgun (WGS) entry which is preliminary data.</text>
</comment>